<proteinExistence type="predicted"/>
<keyword evidence="3" id="KW-1185">Reference proteome</keyword>
<name>A0A4C1YTS7_EUMVA</name>
<protein>
    <submittedName>
        <fullName evidence="2">Uncharacterized protein</fullName>
    </submittedName>
</protein>
<sequence length="193" mass="20951">MIKSGFVKVQPDNIHKRCSYNDIEHKQDAAREQLVLFIFLASHTKFSGIHNVGRARAAQTSARRRGILRGPAKGFAARLRLMKPASQGAFLMKITLNNVTGPRELLCGGRPARAPLGGGGTAPVLPSRFSRTSPPIRGAIGQGGRPPRPHRTAPPTSLFQPSSVAVGLYSTNENGFILRYTLGTHYRFTPCPN</sequence>
<dbReference type="AlphaFoldDB" id="A0A4C1YTS7"/>
<dbReference type="Proteomes" id="UP000299102">
    <property type="component" value="Unassembled WGS sequence"/>
</dbReference>
<evidence type="ECO:0000313" key="3">
    <source>
        <dbReference type="Proteomes" id="UP000299102"/>
    </source>
</evidence>
<organism evidence="2 3">
    <name type="scientific">Eumeta variegata</name>
    <name type="common">Bagworm moth</name>
    <name type="synonym">Eumeta japonica</name>
    <dbReference type="NCBI Taxonomy" id="151549"/>
    <lineage>
        <taxon>Eukaryota</taxon>
        <taxon>Metazoa</taxon>
        <taxon>Ecdysozoa</taxon>
        <taxon>Arthropoda</taxon>
        <taxon>Hexapoda</taxon>
        <taxon>Insecta</taxon>
        <taxon>Pterygota</taxon>
        <taxon>Neoptera</taxon>
        <taxon>Endopterygota</taxon>
        <taxon>Lepidoptera</taxon>
        <taxon>Glossata</taxon>
        <taxon>Ditrysia</taxon>
        <taxon>Tineoidea</taxon>
        <taxon>Psychidae</taxon>
        <taxon>Oiketicinae</taxon>
        <taxon>Eumeta</taxon>
    </lineage>
</organism>
<comment type="caution">
    <text evidence="2">The sequence shown here is derived from an EMBL/GenBank/DDBJ whole genome shotgun (WGS) entry which is preliminary data.</text>
</comment>
<gene>
    <name evidence="2" type="ORF">EVAR_51851_1</name>
</gene>
<accession>A0A4C1YTS7</accession>
<evidence type="ECO:0000256" key="1">
    <source>
        <dbReference type="SAM" id="MobiDB-lite"/>
    </source>
</evidence>
<reference evidence="2 3" key="1">
    <citation type="journal article" date="2019" name="Commun. Biol.">
        <title>The bagworm genome reveals a unique fibroin gene that provides high tensile strength.</title>
        <authorList>
            <person name="Kono N."/>
            <person name="Nakamura H."/>
            <person name="Ohtoshi R."/>
            <person name="Tomita M."/>
            <person name="Numata K."/>
            <person name="Arakawa K."/>
        </authorList>
    </citation>
    <scope>NUCLEOTIDE SEQUENCE [LARGE SCALE GENOMIC DNA]</scope>
</reference>
<feature type="region of interest" description="Disordered" evidence="1">
    <location>
        <begin position="117"/>
        <end position="159"/>
    </location>
</feature>
<dbReference type="EMBL" id="BGZK01001347">
    <property type="protein sequence ID" value="GBP77807.1"/>
    <property type="molecule type" value="Genomic_DNA"/>
</dbReference>
<evidence type="ECO:0000313" key="2">
    <source>
        <dbReference type="EMBL" id="GBP77807.1"/>
    </source>
</evidence>